<feature type="transmembrane region" description="Helical" evidence="9">
    <location>
        <begin position="69"/>
        <end position="98"/>
    </location>
</feature>
<name>A0ABY7WN12_9LACO</name>
<dbReference type="InterPro" id="IPR025720">
    <property type="entry name" value="RibU"/>
</dbReference>
<evidence type="ECO:0000256" key="5">
    <source>
        <dbReference type="ARBA" id="ARBA00022692"/>
    </source>
</evidence>
<evidence type="ECO:0000256" key="3">
    <source>
        <dbReference type="ARBA" id="ARBA00022448"/>
    </source>
</evidence>
<dbReference type="Gene3D" id="1.10.1760.20">
    <property type="match status" value="1"/>
</dbReference>
<evidence type="ECO:0000256" key="9">
    <source>
        <dbReference type="SAM" id="Phobius"/>
    </source>
</evidence>
<evidence type="ECO:0000256" key="8">
    <source>
        <dbReference type="PIRNR" id="PIRNR037778"/>
    </source>
</evidence>
<keyword evidence="3 8" id="KW-0813">Transport</keyword>
<feature type="transmembrane region" description="Helical" evidence="9">
    <location>
        <begin position="43"/>
        <end position="63"/>
    </location>
</feature>
<dbReference type="Proteomes" id="UP001220377">
    <property type="component" value="Chromosome"/>
</dbReference>
<evidence type="ECO:0000313" key="10">
    <source>
        <dbReference type="EMBL" id="WDF81597.1"/>
    </source>
</evidence>
<dbReference type="PIRSF" id="PIRSF037778">
    <property type="entry name" value="UCP037778_transp_RibU"/>
    <property type="match status" value="1"/>
</dbReference>
<keyword evidence="4 8" id="KW-1003">Cell membrane</keyword>
<reference evidence="10 11" key="1">
    <citation type="submission" date="2023-02" db="EMBL/GenBank/DDBJ databases">
        <title>Genome sequence of Lacticaseibacillus sp. KACC 23028.</title>
        <authorList>
            <person name="Kim S."/>
            <person name="Heo J."/>
            <person name="Kwon S.-W."/>
        </authorList>
    </citation>
    <scope>NUCLEOTIDE SEQUENCE [LARGE SCALE GENOMIC DNA]</scope>
    <source>
        <strain evidence="10 11">KACC 23028</strain>
    </source>
</reference>
<keyword evidence="7 8" id="KW-0472">Membrane</keyword>
<feature type="transmembrane region" description="Helical" evidence="9">
    <location>
        <begin position="151"/>
        <end position="175"/>
    </location>
</feature>
<comment type="similarity">
    <text evidence="2 8">Belongs to the prokaryotic riboflavin transporter (P-RFT) (TC 2.A.87) family.</text>
</comment>
<comment type="function">
    <text evidence="8">Probably a riboflavin-binding protein that interacts with the energy-coupling factor (ECF) ABC-transporter complex.</text>
</comment>
<dbReference type="PANTHER" id="PTHR38438:SF1">
    <property type="entry name" value="RIBOFLAVIN TRANSPORTER RIBU"/>
    <property type="match status" value="1"/>
</dbReference>
<dbReference type="RefSeq" id="WP_274258468.1">
    <property type="nucleotide sequence ID" value="NZ_CP117884.1"/>
</dbReference>
<feature type="transmembrane region" description="Helical" evidence="9">
    <location>
        <begin position="12"/>
        <end position="36"/>
    </location>
</feature>
<evidence type="ECO:0000256" key="7">
    <source>
        <dbReference type="ARBA" id="ARBA00023136"/>
    </source>
</evidence>
<dbReference type="PANTHER" id="PTHR38438">
    <property type="entry name" value="RIBOFLAVIN TRANSPORTER RIBU"/>
    <property type="match status" value="1"/>
</dbReference>
<feature type="transmembrane region" description="Helical" evidence="9">
    <location>
        <begin position="110"/>
        <end position="131"/>
    </location>
</feature>
<keyword evidence="5 9" id="KW-0812">Transmembrane</keyword>
<evidence type="ECO:0000313" key="11">
    <source>
        <dbReference type="Proteomes" id="UP001220377"/>
    </source>
</evidence>
<comment type="subcellular location">
    <subcellularLocation>
        <location evidence="1">Cell membrane</location>
        <topology evidence="1">Multi-pass membrane protein</topology>
    </subcellularLocation>
</comment>
<evidence type="ECO:0000256" key="1">
    <source>
        <dbReference type="ARBA" id="ARBA00004651"/>
    </source>
</evidence>
<evidence type="ECO:0000256" key="6">
    <source>
        <dbReference type="ARBA" id="ARBA00022989"/>
    </source>
</evidence>
<dbReference type="Pfam" id="PF12822">
    <property type="entry name" value="ECF_trnsprt"/>
    <property type="match status" value="1"/>
</dbReference>
<dbReference type="InterPro" id="IPR024529">
    <property type="entry name" value="ECF_trnsprt_substrate-spec"/>
</dbReference>
<evidence type="ECO:0000256" key="4">
    <source>
        <dbReference type="ARBA" id="ARBA00022475"/>
    </source>
</evidence>
<accession>A0ABY7WN12</accession>
<protein>
    <recommendedName>
        <fullName evidence="8">Riboflavin transporter</fullName>
    </recommendedName>
</protein>
<keyword evidence="11" id="KW-1185">Reference proteome</keyword>
<sequence length="192" mass="20476">MNSSKLHKLVGVAALAGLGFILMSFEVPIIPAFPFLKLDASDLVILIGVLLYGFSGGVEVAVIRSLLHFIVTGASVVNLIGDTTSVLASIAFAAPLAIMIRKNYDWKRAAIGLGIGIVALTVVMSVLNYLVIMPMYLAVFGLNLHMSTLRYVLIGVVPFNLIKGAVLTGLFLVLARMLSPWLAHRRAASGNN</sequence>
<evidence type="ECO:0000256" key="2">
    <source>
        <dbReference type="ARBA" id="ARBA00005540"/>
    </source>
</evidence>
<organism evidence="10 11">
    <name type="scientific">Lacticaseibacillus pabuli</name>
    <dbReference type="NCBI Taxonomy" id="3025672"/>
    <lineage>
        <taxon>Bacteria</taxon>
        <taxon>Bacillati</taxon>
        <taxon>Bacillota</taxon>
        <taxon>Bacilli</taxon>
        <taxon>Lactobacillales</taxon>
        <taxon>Lactobacillaceae</taxon>
        <taxon>Lacticaseibacillus</taxon>
    </lineage>
</organism>
<dbReference type="EMBL" id="CP117884">
    <property type="protein sequence ID" value="WDF81597.1"/>
    <property type="molecule type" value="Genomic_DNA"/>
</dbReference>
<proteinExistence type="inferred from homology"/>
<gene>
    <name evidence="10" type="ORF">PQ472_06580</name>
</gene>
<keyword evidence="6 9" id="KW-1133">Transmembrane helix</keyword>